<reference evidence="1 2" key="1">
    <citation type="journal article" date="2016" name="Nat. Commun.">
        <title>Thousands of microbial genomes shed light on interconnected biogeochemical processes in an aquifer system.</title>
        <authorList>
            <person name="Anantharaman K."/>
            <person name="Brown C.T."/>
            <person name="Hug L.A."/>
            <person name="Sharon I."/>
            <person name="Castelle C.J."/>
            <person name="Probst A.J."/>
            <person name="Thomas B.C."/>
            <person name="Singh A."/>
            <person name="Wilkins M.J."/>
            <person name="Karaoz U."/>
            <person name="Brodie E.L."/>
            <person name="Williams K.H."/>
            <person name="Hubbard S.S."/>
            <person name="Banfield J.F."/>
        </authorList>
    </citation>
    <scope>NUCLEOTIDE SEQUENCE [LARGE SCALE GENOMIC DNA]</scope>
</reference>
<organism evidence="1 2">
    <name type="scientific">Candidatus Woesebacteria bacterium RIFCSPHIGHO2_01_FULL_44_21</name>
    <dbReference type="NCBI Taxonomy" id="1802503"/>
    <lineage>
        <taxon>Bacteria</taxon>
        <taxon>Candidatus Woeseibacteriota</taxon>
    </lineage>
</organism>
<protein>
    <submittedName>
        <fullName evidence="1">Uncharacterized protein</fullName>
    </submittedName>
</protein>
<sequence>MDYKKLIKEHQASSLKRVLDESLTYHYSNFVKLEELGEPYSLKDRMGIVDAAMRMQANTIIKFEVQAYINQLRRLKHFLIFLQKKEMICEPEDGELKQIWYDILDSKGVVNVLANKWSAHRSVDDPKGESDSLHLAVLLNLESTITMWGNSHLFLSIEKYEFYLFHYHPKVLKFIDWVFATIEKSRSI</sequence>
<accession>A0A1F7YZL1</accession>
<evidence type="ECO:0000313" key="2">
    <source>
        <dbReference type="Proteomes" id="UP000178870"/>
    </source>
</evidence>
<comment type="caution">
    <text evidence="1">The sequence shown here is derived from an EMBL/GenBank/DDBJ whole genome shotgun (WGS) entry which is preliminary data.</text>
</comment>
<proteinExistence type="predicted"/>
<name>A0A1F7YZL1_9BACT</name>
<gene>
    <name evidence="1" type="ORF">A2803_01205</name>
</gene>
<dbReference type="EMBL" id="MGGP01000013">
    <property type="protein sequence ID" value="OGM32660.1"/>
    <property type="molecule type" value="Genomic_DNA"/>
</dbReference>
<dbReference type="AlphaFoldDB" id="A0A1F7YZL1"/>
<dbReference type="Proteomes" id="UP000178870">
    <property type="component" value="Unassembled WGS sequence"/>
</dbReference>
<evidence type="ECO:0000313" key="1">
    <source>
        <dbReference type="EMBL" id="OGM32660.1"/>
    </source>
</evidence>